<keyword evidence="2" id="KW-1185">Reference proteome</keyword>
<comment type="caution">
    <text evidence="1">The sequence shown here is derived from an EMBL/GenBank/DDBJ whole genome shotgun (WGS) entry which is preliminary data.</text>
</comment>
<gene>
    <name evidence="1" type="ORF">ACH5RR_017977</name>
</gene>
<organism evidence="1 2">
    <name type="scientific">Cinchona calisaya</name>
    <dbReference type="NCBI Taxonomy" id="153742"/>
    <lineage>
        <taxon>Eukaryota</taxon>
        <taxon>Viridiplantae</taxon>
        <taxon>Streptophyta</taxon>
        <taxon>Embryophyta</taxon>
        <taxon>Tracheophyta</taxon>
        <taxon>Spermatophyta</taxon>
        <taxon>Magnoliopsida</taxon>
        <taxon>eudicotyledons</taxon>
        <taxon>Gunneridae</taxon>
        <taxon>Pentapetalae</taxon>
        <taxon>asterids</taxon>
        <taxon>lamiids</taxon>
        <taxon>Gentianales</taxon>
        <taxon>Rubiaceae</taxon>
        <taxon>Cinchonoideae</taxon>
        <taxon>Cinchoneae</taxon>
        <taxon>Cinchona</taxon>
    </lineage>
</organism>
<evidence type="ECO:0000313" key="2">
    <source>
        <dbReference type="Proteomes" id="UP001630127"/>
    </source>
</evidence>
<dbReference type="AlphaFoldDB" id="A0ABD2ZQ60"/>
<protein>
    <submittedName>
        <fullName evidence="1">Uncharacterized protein</fullName>
    </submittedName>
</protein>
<name>A0ABD2ZQ60_9GENT</name>
<dbReference type="Proteomes" id="UP001630127">
    <property type="component" value="Unassembled WGS sequence"/>
</dbReference>
<sequence>MFNQAIVIMSPKLQVYKKYLISNVEVRPILPQFKCDGIDMQWVISTDIVVEELPDEQDQVLLLEFNYTQFNELAQYVSQQLILLDNQK</sequence>
<dbReference type="EMBL" id="JBJUIK010000008">
    <property type="protein sequence ID" value="KAL3519828.1"/>
    <property type="molecule type" value="Genomic_DNA"/>
</dbReference>
<evidence type="ECO:0000313" key="1">
    <source>
        <dbReference type="EMBL" id="KAL3519828.1"/>
    </source>
</evidence>
<reference evidence="1 2" key="1">
    <citation type="submission" date="2024-11" db="EMBL/GenBank/DDBJ databases">
        <title>A near-complete genome assembly of Cinchona calisaya.</title>
        <authorList>
            <person name="Lian D.C."/>
            <person name="Zhao X.W."/>
            <person name="Wei L."/>
        </authorList>
    </citation>
    <scope>NUCLEOTIDE SEQUENCE [LARGE SCALE GENOMIC DNA]</scope>
    <source>
        <tissue evidence="1">Nenye</tissue>
    </source>
</reference>
<accession>A0ABD2ZQ60</accession>
<proteinExistence type="predicted"/>